<reference evidence="10" key="1">
    <citation type="submission" date="2021-02" db="EMBL/GenBank/DDBJ databases">
        <authorList>
            <person name="Nowell W R."/>
        </authorList>
    </citation>
    <scope>NUCLEOTIDE SEQUENCE</scope>
</reference>
<evidence type="ECO:0000259" key="9">
    <source>
        <dbReference type="Pfam" id="PF25084"/>
    </source>
</evidence>
<comment type="caution">
    <text evidence="10">The sequence shown here is derived from an EMBL/GenBank/DDBJ whole genome shotgun (WGS) entry which is preliminary data.</text>
</comment>
<dbReference type="AlphaFoldDB" id="A0A813XNF0"/>
<dbReference type="Pfam" id="PF25084">
    <property type="entry name" value="LbH_EIF2B"/>
    <property type="match status" value="1"/>
</dbReference>
<dbReference type="GO" id="GO:0005829">
    <property type="term" value="C:cytosol"/>
    <property type="evidence" value="ECO:0007669"/>
    <property type="project" value="UniProtKB-SubCell"/>
</dbReference>
<dbReference type="InterPro" id="IPR056764">
    <property type="entry name" value="LbH_EIF2B3/5"/>
</dbReference>
<dbReference type="Proteomes" id="UP000663836">
    <property type="component" value="Unassembled WGS sequence"/>
</dbReference>
<dbReference type="CDD" id="cd04652">
    <property type="entry name" value="LbH_eIF2B_gamma_C"/>
    <property type="match status" value="1"/>
</dbReference>
<evidence type="ECO:0000256" key="2">
    <source>
        <dbReference type="ARBA" id="ARBA00007878"/>
    </source>
</evidence>
<dbReference type="GO" id="GO:0005851">
    <property type="term" value="C:eukaryotic translation initiation factor 2B complex"/>
    <property type="evidence" value="ECO:0007669"/>
    <property type="project" value="TreeGrafter"/>
</dbReference>
<comment type="subunit">
    <text evidence="8">Component of the translation initiation factor 2B (eIF2B) complex which is a heterodecamer of two sets of five different subunits: alpha, beta, gamma, delta and epsilon. Subunits alpha, beta and delta comprise a regulatory subcomplex and subunits epsilon and gamma comprise a catalytic subcomplex. Within the complex, the hexameric regulatory complex resides at the center, with the two heterodimeric catalytic subcomplexes bound on opposite sides.</text>
</comment>
<comment type="subcellular location">
    <subcellularLocation>
        <location evidence="1">Cytoplasm</location>
        <location evidence="1">Cytosol</location>
    </subcellularLocation>
</comment>
<evidence type="ECO:0000313" key="12">
    <source>
        <dbReference type="Proteomes" id="UP000663864"/>
    </source>
</evidence>
<gene>
    <name evidence="11" type="ORF">JBS370_LOCUS15253</name>
    <name evidence="10" type="ORF">ZHD862_LOCUS6032</name>
</gene>
<evidence type="ECO:0000256" key="4">
    <source>
        <dbReference type="ARBA" id="ARBA00022540"/>
    </source>
</evidence>
<dbReference type="InterPro" id="IPR029044">
    <property type="entry name" value="Nucleotide-diphossugar_trans"/>
</dbReference>
<dbReference type="Gene3D" id="2.160.10.10">
    <property type="entry name" value="Hexapeptide repeat proteins"/>
    <property type="match status" value="2"/>
</dbReference>
<keyword evidence="4" id="KW-0396">Initiation factor</keyword>
<dbReference type="GO" id="GO:0002183">
    <property type="term" value="P:cytoplasmic translational initiation"/>
    <property type="evidence" value="ECO:0007669"/>
    <property type="project" value="TreeGrafter"/>
</dbReference>
<evidence type="ECO:0000256" key="7">
    <source>
        <dbReference type="ARBA" id="ARBA00044229"/>
    </source>
</evidence>
<comment type="similarity">
    <text evidence="2">Belongs to the eIF-2B gamma/epsilon subunits family.</text>
</comment>
<name>A0A813XNF0_9BILA</name>
<dbReference type="GO" id="GO:0003743">
    <property type="term" value="F:translation initiation factor activity"/>
    <property type="evidence" value="ECO:0007669"/>
    <property type="project" value="UniProtKB-KW"/>
</dbReference>
<organism evidence="10 12">
    <name type="scientific">Rotaria sordida</name>
    <dbReference type="NCBI Taxonomy" id="392033"/>
    <lineage>
        <taxon>Eukaryota</taxon>
        <taxon>Metazoa</taxon>
        <taxon>Spiralia</taxon>
        <taxon>Gnathifera</taxon>
        <taxon>Rotifera</taxon>
        <taxon>Eurotatoria</taxon>
        <taxon>Bdelloidea</taxon>
        <taxon>Philodinida</taxon>
        <taxon>Philodinidae</taxon>
        <taxon>Rotaria</taxon>
    </lineage>
</organism>
<evidence type="ECO:0000256" key="5">
    <source>
        <dbReference type="ARBA" id="ARBA00022917"/>
    </source>
</evidence>
<dbReference type="InterPro" id="IPR051960">
    <property type="entry name" value="eIF2B_gamma"/>
</dbReference>
<evidence type="ECO:0000313" key="11">
    <source>
        <dbReference type="EMBL" id="CAF3800099.1"/>
    </source>
</evidence>
<keyword evidence="5" id="KW-0648">Protein biosynthesis</keyword>
<protein>
    <recommendedName>
        <fullName evidence="6">Translation initiation factor eIF2B subunit gamma</fullName>
    </recommendedName>
    <alternativeName>
        <fullName evidence="7">eIF2B GDP-GTP exchange factor subunit gamma</fullName>
    </alternativeName>
</protein>
<evidence type="ECO:0000313" key="10">
    <source>
        <dbReference type="EMBL" id="CAF0874027.1"/>
    </source>
</evidence>
<dbReference type="PANTHER" id="PTHR45989">
    <property type="entry name" value="TRANSLATION INITIATION FACTOR EIF-2B SUBUNIT GAMMA"/>
    <property type="match status" value="1"/>
</dbReference>
<dbReference type="PANTHER" id="PTHR45989:SF1">
    <property type="entry name" value="TRANSLATION INITIATION FACTOR EIF-2B SUBUNIT GAMMA"/>
    <property type="match status" value="1"/>
</dbReference>
<evidence type="ECO:0000256" key="8">
    <source>
        <dbReference type="ARBA" id="ARBA00046432"/>
    </source>
</evidence>
<keyword evidence="3" id="KW-0963">Cytoplasm</keyword>
<evidence type="ECO:0000256" key="1">
    <source>
        <dbReference type="ARBA" id="ARBA00004514"/>
    </source>
</evidence>
<sequence length="462" mass="52690">MKEFTVILYAGGNNRLSADLSIPKALLPIGNRPLIWFSLEIIQSHPSLASSPLLILTSGQYRQILDDYLSTLNITYELIVYRQHHESTSDDQQQIQDELGTLDILRSCYSRIRTESICLISCDLFGKVNLTSLINMFRVRDASLSMLLIKTIIPSTTGKETIIQPGQKIKFTTEPEFYTVDQSTNRVTSIRLKADLDEYLPLRQNILAKYPRTIIRTDLVDAHLYLIKKSCLDIAIRSDYSSFRKEFLPKMIRQMAIDQPLEDLISTPANRTTMIRQQTTDLDDNADLSRLLEEYDCDNQEIRGGCYYSTDETQIFRVKHVLSYLEANRQASLLILSYTNEDITFKERLEQIQISSDCVIGDGHDIGKKTTIRRTIIGKNCRIEDKCKIINCVLLDNVHVKEGVTLQNSIICSRSTIGSKCEIQNSIICSNQQIEGNSKLNGETISAINHESEVYMVYDDEQ</sequence>
<dbReference type="Proteomes" id="UP000663864">
    <property type="component" value="Unassembled WGS sequence"/>
</dbReference>
<dbReference type="GO" id="GO:0005085">
    <property type="term" value="F:guanyl-nucleotide exchange factor activity"/>
    <property type="evidence" value="ECO:0007669"/>
    <property type="project" value="TreeGrafter"/>
</dbReference>
<dbReference type="SUPFAM" id="SSF53448">
    <property type="entry name" value="Nucleotide-diphospho-sugar transferases"/>
    <property type="match status" value="1"/>
</dbReference>
<dbReference type="EMBL" id="CAJNOT010000165">
    <property type="protein sequence ID" value="CAF0874027.1"/>
    <property type="molecule type" value="Genomic_DNA"/>
</dbReference>
<feature type="domain" description="EIF2B subunit epsilon/gamma LbH" evidence="9">
    <location>
        <begin position="350"/>
        <end position="436"/>
    </location>
</feature>
<dbReference type="EMBL" id="CAJOBD010001443">
    <property type="protein sequence ID" value="CAF3800099.1"/>
    <property type="molecule type" value="Genomic_DNA"/>
</dbReference>
<evidence type="ECO:0000256" key="3">
    <source>
        <dbReference type="ARBA" id="ARBA00022490"/>
    </source>
</evidence>
<dbReference type="Gene3D" id="3.90.550.10">
    <property type="entry name" value="Spore Coat Polysaccharide Biosynthesis Protein SpsA, Chain A"/>
    <property type="match status" value="1"/>
</dbReference>
<evidence type="ECO:0000256" key="6">
    <source>
        <dbReference type="ARBA" id="ARBA00044196"/>
    </source>
</evidence>
<proteinExistence type="inferred from homology"/>
<accession>A0A813XNF0</accession>